<dbReference type="EMBL" id="ML179733">
    <property type="protein sequence ID" value="THU82410.1"/>
    <property type="molecule type" value="Genomic_DNA"/>
</dbReference>
<protein>
    <submittedName>
        <fullName evidence="2">Uncharacterized protein</fullName>
    </submittedName>
</protein>
<organism evidence="2 3">
    <name type="scientific">Dendrothele bispora (strain CBS 962.96)</name>
    <dbReference type="NCBI Taxonomy" id="1314807"/>
    <lineage>
        <taxon>Eukaryota</taxon>
        <taxon>Fungi</taxon>
        <taxon>Dikarya</taxon>
        <taxon>Basidiomycota</taxon>
        <taxon>Agaricomycotina</taxon>
        <taxon>Agaricomycetes</taxon>
        <taxon>Agaricomycetidae</taxon>
        <taxon>Agaricales</taxon>
        <taxon>Agaricales incertae sedis</taxon>
        <taxon>Dendrothele</taxon>
    </lineage>
</organism>
<feature type="compositionally biased region" description="Basic and acidic residues" evidence="1">
    <location>
        <begin position="118"/>
        <end position="128"/>
    </location>
</feature>
<feature type="region of interest" description="Disordered" evidence="1">
    <location>
        <begin position="89"/>
        <end position="192"/>
    </location>
</feature>
<evidence type="ECO:0000256" key="1">
    <source>
        <dbReference type="SAM" id="MobiDB-lite"/>
    </source>
</evidence>
<dbReference type="Proteomes" id="UP000297245">
    <property type="component" value="Unassembled WGS sequence"/>
</dbReference>
<sequence>MSFPSFGGTEKAKGKGKPKRLVTALQGPNVVIPPPILATPSIAVAAQPPDLVPVAVAAPPLDPDPVAVVTQPLAVIVVVDYPLLGLVPGSINLNSQRREPSRGRSPAPKSTQHPTLRKVVEKYGKGDKAAPVASSSRRQITPVRHTQSTRKRQRSEDRMSVQVINKSIEEEEEEDRARKRRKEADRRQGETGGKKLVTKNVKVFCVYYKELNYLTVLLVGLEYREQKVHGTVDSGSLILSDLYTLNNLKGSVTQVSEQGLCNSLGG</sequence>
<reference evidence="2 3" key="1">
    <citation type="journal article" date="2019" name="Nat. Ecol. Evol.">
        <title>Megaphylogeny resolves global patterns of mushroom evolution.</title>
        <authorList>
            <person name="Varga T."/>
            <person name="Krizsan K."/>
            <person name="Foldi C."/>
            <person name="Dima B."/>
            <person name="Sanchez-Garcia M."/>
            <person name="Sanchez-Ramirez S."/>
            <person name="Szollosi G.J."/>
            <person name="Szarkandi J.G."/>
            <person name="Papp V."/>
            <person name="Albert L."/>
            <person name="Andreopoulos W."/>
            <person name="Angelini C."/>
            <person name="Antonin V."/>
            <person name="Barry K.W."/>
            <person name="Bougher N.L."/>
            <person name="Buchanan P."/>
            <person name="Buyck B."/>
            <person name="Bense V."/>
            <person name="Catcheside P."/>
            <person name="Chovatia M."/>
            <person name="Cooper J."/>
            <person name="Damon W."/>
            <person name="Desjardin D."/>
            <person name="Finy P."/>
            <person name="Geml J."/>
            <person name="Haridas S."/>
            <person name="Hughes K."/>
            <person name="Justo A."/>
            <person name="Karasinski D."/>
            <person name="Kautmanova I."/>
            <person name="Kiss B."/>
            <person name="Kocsube S."/>
            <person name="Kotiranta H."/>
            <person name="LaButti K.M."/>
            <person name="Lechner B.E."/>
            <person name="Liimatainen K."/>
            <person name="Lipzen A."/>
            <person name="Lukacs Z."/>
            <person name="Mihaltcheva S."/>
            <person name="Morgado L.N."/>
            <person name="Niskanen T."/>
            <person name="Noordeloos M.E."/>
            <person name="Ohm R.A."/>
            <person name="Ortiz-Santana B."/>
            <person name="Ovrebo C."/>
            <person name="Racz N."/>
            <person name="Riley R."/>
            <person name="Savchenko A."/>
            <person name="Shiryaev A."/>
            <person name="Soop K."/>
            <person name="Spirin V."/>
            <person name="Szebenyi C."/>
            <person name="Tomsovsky M."/>
            <person name="Tulloss R.E."/>
            <person name="Uehling J."/>
            <person name="Grigoriev I.V."/>
            <person name="Vagvolgyi C."/>
            <person name="Papp T."/>
            <person name="Martin F.M."/>
            <person name="Miettinen O."/>
            <person name="Hibbett D.S."/>
            <person name="Nagy L.G."/>
        </authorList>
    </citation>
    <scope>NUCLEOTIDE SEQUENCE [LARGE SCALE GENOMIC DNA]</scope>
    <source>
        <strain evidence="2 3">CBS 962.96</strain>
    </source>
</reference>
<keyword evidence="3" id="KW-1185">Reference proteome</keyword>
<name>A0A4S8L223_DENBC</name>
<dbReference type="AlphaFoldDB" id="A0A4S8L223"/>
<gene>
    <name evidence="2" type="ORF">K435DRAFT_933391</name>
</gene>
<accession>A0A4S8L223</accession>
<feature type="compositionally biased region" description="Basic and acidic residues" evidence="1">
    <location>
        <begin position="182"/>
        <end position="192"/>
    </location>
</feature>
<evidence type="ECO:0000313" key="2">
    <source>
        <dbReference type="EMBL" id="THU82410.1"/>
    </source>
</evidence>
<proteinExistence type="predicted"/>
<evidence type="ECO:0000313" key="3">
    <source>
        <dbReference type="Proteomes" id="UP000297245"/>
    </source>
</evidence>